<keyword evidence="2" id="KW-0378">Hydrolase</keyword>
<feature type="domain" description="Serine aminopeptidase S33" evidence="1">
    <location>
        <begin position="46"/>
        <end position="226"/>
    </location>
</feature>
<comment type="caution">
    <text evidence="2">The sequence shown here is derived from an EMBL/GenBank/DDBJ whole genome shotgun (WGS) entry which is preliminary data.</text>
</comment>
<dbReference type="PRINTS" id="PR00111">
    <property type="entry name" value="ABHYDROLASE"/>
</dbReference>
<sequence>MPFAENDGVALYYEAAGSGPTVAFLNEVGYGAWLWGWQHAALAGPFEALVLDPRGTGRSDAPPGPYAVETLADDLDAVLREHGARRAHLVGAGLGAMVALDYARRYGRAGSLVLLGTALDGGSVDAEALDAMGGRGPESLSPCLSPDFVERQREVVEGIRSWRETDDAGPDARAAQAAAMRAFECDAPYEVTIPALVLHGADDPVVPPAAGLTLAEALPRGRFETLPGRHLAFVEASRPANDAVVGFLESLERPR</sequence>
<evidence type="ECO:0000259" key="1">
    <source>
        <dbReference type="Pfam" id="PF12146"/>
    </source>
</evidence>
<dbReference type="InterPro" id="IPR000073">
    <property type="entry name" value="AB_hydrolase_1"/>
</dbReference>
<accession>A0ABD6A9L6</accession>
<keyword evidence="3" id="KW-1185">Reference proteome</keyword>
<dbReference type="InterPro" id="IPR029058">
    <property type="entry name" value="AB_hydrolase_fold"/>
</dbReference>
<dbReference type="AlphaFoldDB" id="A0ABD6A9L6"/>
<gene>
    <name evidence="2" type="ORF">ACFQPE_08775</name>
</gene>
<dbReference type="EMBL" id="JBHTBF010000002">
    <property type="protein sequence ID" value="MFC7316886.1"/>
    <property type="molecule type" value="Genomic_DNA"/>
</dbReference>
<reference evidence="2 3" key="1">
    <citation type="journal article" date="2019" name="Int. J. Syst. Evol. Microbiol.">
        <title>The Global Catalogue of Microorganisms (GCM) 10K type strain sequencing project: providing services to taxonomists for standard genome sequencing and annotation.</title>
        <authorList>
            <consortium name="The Broad Institute Genomics Platform"/>
            <consortium name="The Broad Institute Genome Sequencing Center for Infectious Disease"/>
            <person name="Wu L."/>
            <person name="Ma J."/>
        </authorList>
    </citation>
    <scope>NUCLEOTIDE SEQUENCE [LARGE SCALE GENOMIC DNA]</scope>
    <source>
        <strain evidence="2 3">PSR21</strain>
    </source>
</reference>
<dbReference type="Gene3D" id="3.40.50.1820">
    <property type="entry name" value="alpha/beta hydrolase"/>
    <property type="match status" value="1"/>
</dbReference>
<dbReference type="Pfam" id="PF12146">
    <property type="entry name" value="Hydrolase_4"/>
    <property type="match status" value="1"/>
</dbReference>
<dbReference type="GeneID" id="79316461"/>
<dbReference type="PANTHER" id="PTHR43433:SF1">
    <property type="entry name" value="BLL5160 PROTEIN"/>
    <property type="match status" value="1"/>
</dbReference>
<dbReference type="PANTHER" id="PTHR43433">
    <property type="entry name" value="HYDROLASE, ALPHA/BETA FOLD FAMILY PROTEIN"/>
    <property type="match status" value="1"/>
</dbReference>
<dbReference type="Proteomes" id="UP001596547">
    <property type="component" value="Unassembled WGS sequence"/>
</dbReference>
<name>A0ABD6A9L6_9EURY</name>
<evidence type="ECO:0000313" key="3">
    <source>
        <dbReference type="Proteomes" id="UP001596547"/>
    </source>
</evidence>
<dbReference type="InterPro" id="IPR022742">
    <property type="entry name" value="Hydrolase_4"/>
</dbReference>
<dbReference type="InterPro" id="IPR050471">
    <property type="entry name" value="AB_hydrolase"/>
</dbReference>
<organism evidence="2 3">
    <name type="scientific">Halomarina halobia</name>
    <dbReference type="NCBI Taxonomy" id="3033386"/>
    <lineage>
        <taxon>Archaea</taxon>
        <taxon>Methanobacteriati</taxon>
        <taxon>Methanobacteriota</taxon>
        <taxon>Stenosarchaea group</taxon>
        <taxon>Halobacteria</taxon>
        <taxon>Halobacteriales</taxon>
        <taxon>Natronomonadaceae</taxon>
        <taxon>Halomarina</taxon>
    </lineage>
</organism>
<proteinExistence type="predicted"/>
<dbReference type="SUPFAM" id="SSF53474">
    <property type="entry name" value="alpha/beta-Hydrolases"/>
    <property type="match status" value="1"/>
</dbReference>
<dbReference type="RefSeq" id="WP_276303853.1">
    <property type="nucleotide sequence ID" value="NZ_CP119992.1"/>
</dbReference>
<protein>
    <submittedName>
        <fullName evidence="2">Alpha/beta fold hydrolase</fullName>
    </submittedName>
</protein>
<dbReference type="GO" id="GO:0016787">
    <property type="term" value="F:hydrolase activity"/>
    <property type="evidence" value="ECO:0007669"/>
    <property type="project" value="UniProtKB-KW"/>
</dbReference>
<evidence type="ECO:0000313" key="2">
    <source>
        <dbReference type="EMBL" id="MFC7316886.1"/>
    </source>
</evidence>